<sequence length="244" mass="28208">MVSKINIEKRSVVVTRSNLRTTIILMSLTMLVLAAFFLGDWRKAAEFERVSAENLNLSESLLEAKNSLEALKEEIDILKMNNQVDSLALEDSRQDILELERRISENVFQLELYKDFLSDDLEANQKLSVVKFAKSRVSNKNWSYSWVIVQRAREPRVSSVLIRAFVEGKTDVNSGDGLKEFPLNQLDEYLPRFPIQTRIKYFSINRGVLSLPEGFEPIKIKFVLSYESSPKQIYESTFDWRGDL</sequence>
<keyword evidence="2" id="KW-0472">Membrane</keyword>
<dbReference type="Proteomes" id="UP000318148">
    <property type="component" value="Unassembled WGS sequence"/>
</dbReference>
<keyword evidence="1" id="KW-0175">Coiled coil</keyword>
<dbReference type="InterPro" id="IPR046703">
    <property type="entry name" value="DUF6776"/>
</dbReference>
<comment type="caution">
    <text evidence="3">The sequence shown here is derived from an EMBL/GenBank/DDBJ whole genome shotgun (WGS) entry which is preliminary data.</text>
</comment>
<name>A0A520LJX3_9GAMM</name>
<evidence type="ECO:0000313" key="3">
    <source>
        <dbReference type="EMBL" id="RZO04855.1"/>
    </source>
</evidence>
<organism evidence="3 4">
    <name type="scientific">SAR92 clade bacterium</name>
    <dbReference type="NCBI Taxonomy" id="2315479"/>
    <lineage>
        <taxon>Bacteria</taxon>
        <taxon>Pseudomonadati</taxon>
        <taxon>Pseudomonadota</taxon>
        <taxon>Gammaproteobacteria</taxon>
        <taxon>Cellvibrionales</taxon>
        <taxon>Porticoccaceae</taxon>
        <taxon>SAR92 clade</taxon>
    </lineage>
</organism>
<dbReference type="EMBL" id="SHBO01000054">
    <property type="protein sequence ID" value="RZO04855.1"/>
    <property type="molecule type" value="Genomic_DNA"/>
</dbReference>
<proteinExistence type="predicted"/>
<feature type="coiled-coil region" evidence="1">
    <location>
        <begin position="54"/>
        <end position="81"/>
    </location>
</feature>
<evidence type="ECO:0000313" key="4">
    <source>
        <dbReference type="Proteomes" id="UP000318148"/>
    </source>
</evidence>
<gene>
    <name evidence="3" type="ORF">EVB02_03865</name>
</gene>
<dbReference type="AlphaFoldDB" id="A0A520LJX3"/>
<evidence type="ECO:0000256" key="2">
    <source>
        <dbReference type="SAM" id="Phobius"/>
    </source>
</evidence>
<keyword evidence="2" id="KW-0812">Transmembrane</keyword>
<accession>A0A520LJX3</accession>
<evidence type="ECO:0000256" key="1">
    <source>
        <dbReference type="SAM" id="Coils"/>
    </source>
</evidence>
<feature type="transmembrane region" description="Helical" evidence="2">
    <location>
        <begin position="21"/>
        <end position="39"/>
    </location>
</feature>
<protein>
    <submittedName>
        <fullName evidence="3">Uncharacterized protein</fullName>
    </submittedName>
</protein>
<dbReference type="Pfam" id="PF20567">
    <property type="entry name" value="DUF6776"/>
    <property type="match status" value="1"/>
</dbReference>
<reference evidence="3 4" key="1">
    <citation type="submission" date="2019-02" db="EMBL/GenBank/DDBJ databases">
        <title>Prokaryotic population dynamics and viral predation in marine succession experiment using metagenomics: the confinement effect.</title>
        <authorList>
            <person name="Haro-Moreno J.M."/>
            <person name="Rodriguez-Valera F."/>
            <person name="Lopez-Perez M."/>
        </authorList>
    </citation>
    <scope>NUCLEOTIDE SEQUENCE [LARGE SCALE GENOMIC DNA]</scope>
    <source>
        <strain evidence="3">MED-G169</strain>
    </source>
</reference>
<keyword evidence="2" id="KW-1133">Transmembrane helix</keyword>